<dbReference type="InterPro" id="IPR019764">
    <property type="entry name" value="Endothelin_toxin_CS"/>
</dbReference>
<name>A0A8C4XCH6_ERPCA</name>
<dbReference type="InterPro" id="IPR001928">
    <property type="entry name" value="Endothln-like_toxin"/>
</dbReference>
<evidence type="ECO:0000256" key="2">
    <source>
        <dbReference type="ARBA" id="ARBA00010959"/>
    </source>
</evidence>
<reference evidence="7" key="1">
    <citation type="submission" date="2025-08" db="UniProtKB">
        <authorList>
            <consortium name="Ensembl"/>
        </authorList>
    </citation>
    <scope>IDENTIFICATION</scope>
</reference>
<proteinExistence type="inferred from homology"/>
<evidence type="ECO:0000313" key="8">
    <source>
        <dbReference type="Proteomes" id="UP000694620"/>
    </source>
</evidence>
<evidence type="ECO:0000256" key="1">
    <source>
        <dbReference type="ARBA" id="ARBA00004613"/>
    </source>
</evidence>
<accession>A0A8C4XCH6</accession>
<evidence type="ECO:0000313" key="7">
    <source>
        <dbReference type="Ensembl" id="ENSECRP00000021797.1"/>
    </source>
</evidence>
<keyword evidence="4" id="KW-0838">Vasoactive</keyword>
<dbReference type="GO" id="GO:0003100">
    <property type="term" value="P:regulation of systemic arterial blood pressure by endothelin"/>
    <property type="evidence" value="ECO:0007669"/>
    <property type="project" value="TreeGrafter"/>
</dbReference>
<evidence type="ECO:0000256" key="3">
    <source>
        <dbReference type="ARBA" id="ARBA00022525"/>
    </source>
</evidence>
<evidence type="ECO:0000256" key="5">
    <source>
        <dbReference type="ARBA" id="ARBA00023322"/>
    </source>
</evidence>
<feature type="domain" description="Endothelin-like toxin" evidence="6">
    <location>
        <begin position="11"/>
        <end position="32"/>
    </location>
</feature>
<dbReference type="AlphaFoldDB" id="A0A8C4XCH6"/>
<dbReference type="InterPro" id="IPR020475">
    <property type="entry name" value="Endothelin"/>
</dbReference>
<reference evidence="7" key="2">
    <citation type="submission" date="2025-09" db="UniProtKB">
        <authorList>
            <consortium name="Ensembl"/>
        </authorList>
    </citation>
    <scope>IDENTIFICATION</scope>
</reference>
<dbReference type="PROSITE" id="PS00270">
    <property type="entry name" value="ENDOTHELIN"/>
    <property type="match status" value="1"/>
</dbReference>
<dbReference type="GO" id="GO:0019229">
    <property type="term" value="P:regulation of vasoconstriction"/>
    <property type="evidence" value="ECO:0007669"/>
    <property type="project" value="InterPro"/>
</dbReference>
<dbReference type="PRINTS" id="PR00365">
    <property type="entry name" value="ENDOTHELIN"/>
</dbReference>
<comment type="similarity">
    <text evidence="2">Belongs to the endothelin/sarafotoxin family.</text>
</comment>
<dbReference type="GO" id="GO:0005615">
    <property type="term" value="C:extracellular space"/>
    <property type="evidence" value="ECO:0007669"/>
    <property type="project" value="TreeGrafter"/>
</dbReference>
<organism evidence="7 8">
    <name type="scientific">Erpetoichthys calabaricus</name>
    <name type="common">Rope fish</name>
    <name type="synonym">Calamoichthys calabaricus</name>
    <dbReference type="NCBI Taxonomy" id="27687"/>
    <lineage>
        <taxon>Eukaryota</taxon>
        <taxon>Metazoa</taxon>
        <taxon>Chordata</taxon>
        <taxon>Craniata</taxon>
        <taxon>Vertebrata</taxon>
        <taxon>Euteleostomi</taxon>
        <taxon>Actinopterygii</taxon>
        <taxon>Polypteriformes</taxon>
        <taxon>Polypteridae</taxon>
        <taxon>Erpetoichthys</taxon>
    </lineage>
</organism>
<comment type="subcellular location">
    <subcellularLocation>
        <location evidence="1">Secreted</location>
    </subcellularLocation>
</comment>
<dbReference type="GeneTree" id="ENSGT00940000168667"/>
<dbReference type="GO" id="GO:0031708">
    <property type="term" value="F:endothelin B receptor binding"/>
    <property type="evidence" value="ECO:0007669"/>
    <property type="project" value="TreeGrafter"/>
</dbReference>
<dbReference type="GO" id="GO:0006874">
    <property type="term" value="P:intracellular calcium ion homeostasis"/>
    <property type="evidence" value="ECO:0007669"/>
    <property type="project" value="TreeGrafter"/>
</dbReference>
<dbReference type="SMART" id="SM00272">
    <property type="entry name" value="END"/>
    <property type="match status" value="1"/>
</dbReference>
<keyword evidence="8" id="KW-1185">Reference proteome</keyword>
<evidence type="ECO:0000259" key="6">
    <source>
        <dbReference type="SMART" id="SM00272"/>
    </source>
</evidence>
<dbReference type="Ensembl" id="ENSECRT00000022266.1">
    <property type="protein sequence ID" value="ENSECRP00000021797.1"/>
    <property type="gene ID" value="ENSECRG00000014729.1"/>
</dbReference>
<dbReference type="GO" id="GO:0005179">
    <property type="term" value="F:hormone activity"/>
    <property type="evidence" value="ECO:0007669"/>
    <property type="project" value="TreeGrafter"/>
</dbReference>
<dbReference type="PANTHER" id="PTHR13874:SF12">
    <property type="entry name" value="ENDOTHELIN-3A"/>
    <property type="match status" value="1"/>
</dbReference>
<dbReference type="Proteomes" id="UP000694620">
    <property type="component" value="Unassembled WGS sequence"/>
</dbReference>
<keyword evidence="3" id="KW-0964">Secreted</keyword>
<sequence>MNPQATFREKRCTCEVLEDKECVYFCHVGVVWVNTPGYAIHFRQLTPPPFMSSGLNARCCHTEKGSQF</sequence>
<dbReference type="Pfam" id="PF00322">
    <property type="entry name" value="Endothelin"/>
    <property type="match status" value="1"/>
</dbReference>
<dbReference type="GO" id="GO:0014826">
    <property type="term" value="P:vein smooth muscle contraction"/>
    <property type="evidence" value="ECO:0007669"/>
    <property type="project" value="TreeGrafter"/>
</dbReference>
<keyword evidence="5" id="KW-0839">Vasoconstrictor</keyword>
<evidence type="ECO:0000256" key="4">
    <source>
        <dbReference type="ARBA" id="ARBA00022858"/>
    </source>
</evidence>
<protein>
    <recommendedName>
        <fullName evidence="6">Endothelin-like toxin domain-containing protein</fullName>
    </recommendedName>
</protein>
<dbReference type="PANTHER" id="PTHR13874">
    <property type="entry name" value="ENDOTHELIN"/>
    <property type="match status" value="1"/>
</dbReference>